<dbReference type="InterPro" id="IPR012902">
    <property type="entry name" value="N_methyl_site"/>
</dbReference>
<comment type="subcellular location">
    <subcellularLocation>
        <location evidence="1">Cell inner membrane</location>
        <topology evidence="1">Single-pass membrane protein</topology>
    </subcellularLocation>
</comment>
<dbReference type="InterPro" id="IPR045584">
    <property type="entry name" value="Pilin-like"/>
</dbReference>
<keyword evidence="7 11" id="KW-1133">Transmembrane helix</keyword>
<keyword evidence="3" id="KW-1003">Cell membrane</keyword>
<gene>
    <name evidence="13" type="ORF">ACFOLG_05885</name>
</gene>
<keyword evidence="14" id="KW-1185">Reference proteome</keyword>
<evidence type="ECO:0000259" key="12">
    <source>
        <dbReference type="Pfam" id="PF12019"/>
    </source>
</evidence>
<evidence type="ECO:0000313" key="13">
    <source>
        <dbReference type="EMBL" id="MFC3531712.1"/>
    </source>
</evidence>
<keyword evidence="4" id="KW-0488">Methylation</keyword>
<dbReference type="SUPFAM" id="SSF54523">
    <property type="entry name" value="Pili subunits"/>
    <property type="match status" value="1"/>
</dbReference>
<sequence>MARQQAFTLLEMLVTLALLAIVTAFVVADLGRTARLNRYHAVLNGMAVNVALARSEARMRRLPVHACAANLKSNLDVQGCQAQTATPAPYRWEEGLMIFYDKVGGRSGVYDSKELLAVTPIEPGLHLLLTTSQRIVTFNPDGMMQASQVRFEFSVPQDGWCQRLVIFKTGISRQGDC</sequence>
<evidence type="ECO:0000256" key="7">
    <source>
        <dbReference type="ARBA" id="ARBA00022989"/>
    </source>
</evidence>
<dbReference type="NCBIfam" id="TIGR02532">
    <property type="entry name" value="IV_pilin_GFxxxE"/>
    <property type="match status" value="1"/>
</dbReference>
<reference evidence="14" key="1">
    <citation type="journal article" date="2019" name="Int. J. Syst. Evol. Microbiol.">
        <title>The Global Catalogue of Microorganisms (GCM) 10K type strain sequencing project: providing services to taxonomists for standard genome sequencing and annotation.</title>
        <authorList>
            <consortium name="The Broad Institute Genomics Platform"/>
            <consortium name="The Broad Institute Genome Sequencing Center for Infectious Disease"/>
            <person name="Wu L."/>
            <person name="Ma J."/>
        </authorList>
    </citation>
    <scope>NUCLEOTIDE SEQUENCE [LARGE SCALE GENOMIC DNA]</scope>
    <source>
        <strain evidence="14">KCTC 42742</strain>
    </source>
</reference>
<proteinExistence type="inferred from homology"/>
<evidence type="ECO:0000256" key="5">
    <source>
        <dbReference type="ARBA" id="ARBA00022519"/>
    </source>
</evidence>
<evidence type="ECO:0000256" key="1">
    <source>
        <dbReference type="ARBA" id="ARBA00004377"/>
    </source>
</evidence>
<dbReference type="InterPro" id="IPR022346">
    <property type="entry name" value="T2SS_GspH"/>
</dbReference>
<evidence type="ECO:0000256" key="11">
    <source>
        <dbReference type="SAM" id="Phobius"/>
    </source>
</evidence>
<feature type="domain" description="General secretion pathway GspH" evidence="12">
    <location>
        <begin position="47"/>
        <end position="170"/>
    </location>
</feature>
<comment type="similarity">
    <text evidence="9">Belongs to the GSP H family.</text>
</comment>
<evidence type="ECO:0000256" key="4">
    <source>
        <dbReference type="ARBA" id="ARBA00022481"/>
    </source>
</evidence>
<comment type="caution">
    <text evidence="13">The sequence shown here is derived from an EMBL/GenBank/DDBJ whole genome shotgun (WGS) entry which is preliminary data.</text>
</comment>
<keyword evidence="5" id="KW-0997">Cell inner membrane</keyword>
<organism evidence="13 14">
    <name type="scientific">Vogesella facilis</name>
    <dbReference type="NCBI Taxonomy" id="1655232"/>
    <lineage>
        <taxon>Bacteria</taxon>
        <taxon>Pseudomonadati</taxon>
        <taxon>Pseudomonadota</taxon>
        <taxon>Betaproteobacteria</taxon>
        <taxon>Neisseriales</taxon>
        <taxon>Chromobacteriaceae</taxon>
        <taxon>Vogesella</taxon>
    </lineage>
</organism>
<evidence type="ECO:0000256" key="9">
    <source>
        <dbReference type="ARBA" id="ARBA00025772"/>
    </source>
</evidence>
<evidence type="ECO:0000256" key="2">
    <source>
        <dbReference type="ARBA" id="ARBA00021549"/>
    </source>
</evidence>
<evidence type="ECO:0000256" key="6">
    <source>
        <dbReference type="ARBA" id="ARBA00022692"/>
    </source>
</evidence>
<name>A0ABV7RE78_9NEIS</name>
<dbReference type="RefSeq" id="WP_386089527.1">
    <property type="nucleotide sequence ID" value="NZ_JBHRXN010000011.1"/>
</dbReference>
<accession>A0ABV7RE78</accession>
<evidence type="ECO:0000256" key="8">
    <source>
        <dbReference type="ARBA" id="ARBA00023136"/>
    </source>
</evidence>
<dbReference type="Gene3D" id="3.55.40.10">
    <property type="entry name" value="minor pseudopilin epsh domain"/>
    <property type="match status" value="1"/>
</dbReference>
<dbReference type="Pfam" id="PF07963">
    <property type="entry name" value="N_methyl"/>
    <property type="match status" value="1"/>
</dbReference>
<keyword evidence="8 11" id="KW-0472">Membrane</keyword>
<keyword evidence="6 11" id="KW-0812">Transmembrane</keyword>
<dbReference type="Proteomes" id="UP001595741">
    <property type="component" value="Unassembled WGS sequence"/>
</dbReference>
<feature type="transmembrane region" description="Helical" evidence="11">
    <location>
        <begin position="6"/>
        <end position="28"/>
    </location>
</feature>
<dbReference type="Pfam" id="PF12019">
    <property type="entry name" value="GspH"/>
    <property type="match status" value="1"/>
</dbReference>
<evidence type="ECO:0000256" key="10">
    <source>
        <dbReference type="ARBA" id="ARBA00030775"/>
    </source>
</evidence>
<evidence type="ECO:0000313" key="14">
    <source>
        <dbReference type="Proteomes" id="UP001595741"/>
    </source>
</evidence>
<evidence type="ECO:0000256" key="3">
    <source>
        <dbReference type="ARBA" id="ARBA00022475"/>
    </source>
</evidence>
<protein>
    <recommendedName>
        <fullName evidence="2">Type II secretion system protein H</fullName>
    </recommendedName>
    <alternativeName>
        <fullName evidence="10">General secretion pathway protein H</fullName>
    </alternativeName>
</protein>
<dbReference type="EMBL" id="JBHRXN010000011">
    <property type="protein sequence ID" value="MFC3531712.1"/>
    <property type="molecule type" value="Genomic_DNA"/>
</dbReference>